<feature type="compositionally biased region" description="Basic and acidic residues" evidence="7">
    <location>
        <begin position="1218"/>
        <end position="1240"/>
    </location>
</feature>
<dbReference type="GO" id="GO:0005634">
    <property type="term" value="C:nucleus"/>
    <property type="evidence" value="ECO:0007669"/>
    <property type="project" value="UniProtKB-SubCell"/>
</dbReference>
<dbReference type="Pfam" id="PF12231">
    <property type="entry name" value="Rif1_N"/>
    <property type="match status" value="1"/>
</dbReference>
<feature type="compositionally biased region" description="Basic and acidic residues" evidence="7">
    <location>
        <begin position="1541"/>
        <end position="1550"/>
    </location>
</feature>
<feature type="compositionally biased region" description="Polar residues" evidence="7">
    <location>
        <begin position="1283"/>
        <end position="1293"/>
    </location>
</feature>
<dbReference type="InterPro" id="IPR022031">
    <property type="entry name" value="Rif1_N"/>
</dbReference>
<feature type="compositionally biased region" description="Basic and acidic residues" evidence="7">
    <location>
        <begin position="1091"/>
        <end position="1101"/>
    </location>
</feature>
<name>A0A7L0JTD6_CHATO</name>
<evidence type="ECO:0000313" key="9">
    <source>
        <dbReference type="EMBL" id="NXK47420.1"/>
    </source>
</evidence>
<sequence length="2269" mass="250518">FQAHISSENSELSNAALQALGFCVFNSKITSELPATEIQDLLSTVNSVAVKTADKNTRTRALWVISKQTFPSEIVKKEVSSIISTLETILTKGDVQSMVVEYEALNVVIRLMEQTPAQMGEEAVRWAKLIIPLVVHSAHKVQLRGATALEMGMPLLLQKQQEVAAVTEHLMTTKLISELQKLFSTKNETYVLKLWPLFVKLLGKTLHRSGSFINSLLQLEELGFRSGSPVVKKIAFIAWKSLIDNFALNPDILCSAKRLKLLMQPLSSIHVRTEALALTKLEVWWYLLMRLGPQLPANFEQVVCVPLIQSTLSLDSSAALQGTPSRVPTNQNLALANPTQKSGPYPFASPVTPRMNLNSSTAGVVVIPSIQLLGIEMLLHFLMGPEVLDFAKQNKLVLSLEPLQYPLISSPSFFCKHATTLINAVQDGFIAVGKEVPDSMLNFIWKDINRYVKTAIESGNKKEKQGSEVLTMLLQALKNTVRSNSLPVQKILSLIDITVKELPPKVLGSPAYQVADMDLLNGTPALFLVQLPFHNNLLEWCVTDERFFVILETLVCYVLSGPTSPLAFSESVLCIINKNAKQVEDKEHLWRMWSIVVNPLTEWINRTNEVNQGDALEHNFNAVYSALLLPVSHIFPVQEFPQPTMKSLLRTWSDLYRAFARCAALVATAEENLCCEELCAKIISGLEGETPVISSMMDGLTHIVSVMVDCINFAPYGIKYQPKNRSPQTPTDWSKKKREPLGKLSSLFKLLVTLLNSFHVFSSKEICSETLVSVGPSIIAILHNIISHVSLPSVIGTMFAIFSKPLAVFYEKAKLADVPKAYSNLNNKLEKLLAEIILCLQSHCTGSYDSELLEQLSPLLCVIFQHKSKQIRKQCAHFWNATFAKTTSLTYPEELKSVLSQAKQKIPLLLPGFESVEVAEEHSCPFSDEMENSQWDAKMSGMEVNLGQKRDSILAQTSELKSEVKDNSNNVQVTSAKLKLEFSSSKTKSEILLEEEKSVDFVFIPPETKARVLTEHQKEVFRSKRIGIPAMYNNLDTSQDTTLFSQYTQSQEDSLEKSSLIENAKEDTKNKSQEENVKSEGCITESDEIMGDCKSDNPLEKVKKKSVTHIEKSSTLNSEGESKRDTAGLIQEEPSVGEGLEKSTVEMASKESLVGNENTSNASSSSTSSDVISGTPQPASRRQSFITLEKFDSSENRPFSLSALNSVSETSGSASVPDKQENRNICKTGTKLEKSGEENKNSSQSEQIFTAIRRLTRRQSKMEQQGSKQSKLLTRSEQEKSAQESFISNSTENCPGPSCAMEDTERVLIAQSQALSSTEAEIKKVEDVIAEIERVRALDVDSKENTPPETTGSSDQVTDDDNQVPHVSPNQKILRRSSRRRSEIVEVTAGSQDKEDGHQKKDRRKEDEKALPKKVPQTKEDVSQKQKAVSGKTTENANKKESSLPEVTAAEDLGSKESPASKGLDEEMNRSARKSEDILKTDMEGQDCSSDTIGEKKKERPRYHTRRISQGLLSSIENSEAGGAETKEESIKKKKSGKVKNRSDSLEGKLKGLQPGGHSLEVSSQENESKSMLETNKSELSDEVRTDAALMSEPCDLKNQVIPADASEAGGSASSKTSPDTLNTSVEQNKTNVLTESFISMCVSNEVLKAVEENKCIEKQRNIEDCCSSVLPEYVQGANASDNDLSSLQIPDCQHKRSKRLRKLRSCDCCYRKAKQQVVSFTESKNEYSPELSEPQTTPVQMAVNTAEMSGNSNFEESLSIAPCAMSTPLLPSKESGTFNLEGERKCEDNPQRNTVVVGEENLACIAREINDSILEIKEAIDQNDRTEQCVSECVSDEPGDSCLAAENQSEKTAAIEKEEKSQNGQMEEIPEALSVVSKPEKTQMSELESNQDNEEKAENTAGESCIIPDKEMKEELMEAEITVPENVAIDDEDAVENNSVDSPQKPEDLDSFGLVNESPNGMQARCMWSPSASPSTSILKRGVKRNQDDDSLSPANKIRRVSFANPIYQEGLADDIDRRSPVIRSHSSPSSRSLKILSNIQAKHITTPTKGFLSPGSRNPKFKSSKKCLITEMAKESLPCPTECVYPALVGCKAPVDVILPQITSNICARGLGQLIRAKNIKTVGDLSTLTASEIKTLPIRSPKVSNVKKALKGYHEQQVKSRGCEEIGVLEDAEKTVNTVEDKSPSVDEEKLATDLIEPVVLNTNGQPTADLLSQIDALAAQLTSEDLHGYSGSQLFEMQEKLVGMTNCIMKNLQSRWKSPPHESSD</sequence>
<feature type="non-terminal residue" evidence="9">
    <location>
        <position position="2269"/>
    </location>
</feature>
<keyword evidence="5" id="KW-0539">Nucleus</keyword>
<feature type="compositionally biased region" description="Basic and acidic residues" evidence="7">
    <location>
        <begin position="1392"/>
        <end position="1424"/>
    </location>
</feature>
<dbReference type="InterPro" id="IPR016024">
    <property type="entry name" value="ARM-type_fold"/>
</dbReference>
<feature type="compositionally biased region" description="Polar residues" evidence="7">
    <location>
        <begin position="1425"/>
        <end position="1436"/>
    </location>
</feature>
<evidence type="ECO:0000313" key="10">
    <source>
        <dbReference type="Proteomes" id="UP000537522"/>
    </source>
</evidence>
<feature type="compositionally biased region" description="Polar residues" evidence="7">
    <location>
        <begin position="1616"/>
        <end position="1626"/>
    </location>
</feature>
<feature type="compositionally biased region" description="Basic and acidic residues" evidence="7">
    <location>
        <begin position="1334"/>
        <end position="1346"/>
    </location>
</feature>
<dbReference type="GO" id="GO:0140445">
    <property type="term" value="C:chromosome, telomeric repeat region"/>
    <property type="evidence" value="ECO:0007669"/>
    <property type="project" value="TreeGrafter"/>
</dbReference>
<dbReference type="CDD" id="cd14267">
    <property type="entry name" value="Rif1_CTD_C-II_like"/>
    <property type="match status" value="1"/>
</dbReference>
<keyword evidence="6" id="KW-0131">Cell cycle</keyword>
<evidence type="ECO:0000256" key="5">
    <source>
        <dbReference type="ARBA" id="ARBA00023242"/>
    </source>
</evidence>
<feature type="compositionally biased region" description="Polar residues" evidence="7">
    <location>
        <begin position="1170"/>
        <end position="1186"/>
    </location>
</feature>
<feature type="region of interest" description="Disordered" evidence="7">
    <location>
        <begin position="1607"/>
        <end position="1626"/>
    </location>
</feature>
<evidence type="ECO:0000259" key="8">
    <source>
        <dbReference type="Pfam" id="PF12231"/>
    </source>
</evidence>
<accession>A0A7L0JTD6</accession>
<evidence type="ECO:0000256" key="3">
    <source>
        <dbReference type="ARBA" id="ARBA00022454"/>
    </source>
</evidence>
<comment type="subcellular location">
    <subcellularLocation>
        <location evidence="2">Chromosome</location>
        <location evidence="2">Telomere</location>
    </subcellularLocation>
    <subcellularLocation>
        <location evidence="1">Nucleus</location>
    </subcellularLocation>
</comment>
<reference evidence="9 10" key="1">
    <citation type="submission" date="2019-09" db="EMBL/GenBank/DDBJ databases">
        <title>Bird 10,000 Genomes (B10K) Project - Family phase.</title>
        <authorList>
            <person name="Zhang G."/>
        </authorList>
    </citation>
    <scope>NUCLEOTIDE SEQUENCE [LARGE SCALE GENOMIC DNA]</scope>
    <source>
        <strain evidence="9">B10K-DU-011-36</strain>
        <tissue evidence="9">Muscle</tissue>
    </source>
</reference>
<feature type="region of interest" description="Disordered" evidence="7">
    <location>
        <begin position="1858"/>
        <end position="1903"/>
    </location>
</feature>
<feature type="non-terminal residue" evidence="9">
    <location>
        <position position="1"/>
    </location>
</feature>
<feature type="region of interest" description="Disordered" evidence="7">
    <location>
        <begin position="1088"/>
        <end position="1300"/>
    </location>
</feature>
<protein>
    <submittedName>
        <fullName evidence="9">RIF1 protein</fullName>
    </submittedName>
</protein>
<proteinExistence type="predicted"/>
<feature type="region of interest" description="Disordered" evidence="7">
    <location>
        <begin position="1970"/>
        <end position="1995"/>
    </location>
</feature>
<dbReference type="PANTHER" id="PTHR22928:SF3">
    <property type="entry name" value="TELOMERE-ASSOCIATED PROTEIN RIF1"/>
    <property type="match status" value="1"/>
</dbReference>
<feature type="compositionally biased region" description="Polar residues" evidence="7">
    <location>
        <begin position="1347"/>
        <end position="1356"/>
    </location>
</feature>
<evidence type="ECO:0000256" key="7">
    <source>
        <dbReference type="SAM" id="MobiDB-lite"/>
    </source>
</evidence>
<dbReference type="EMBL" id="VXAL01005366">
    <property type="protein sequence ID" value="NXK47420.1"/>
    <property type="molecule type" value="Genomic_DNA"/>
</dbReference>
<keyword evidence="3" id="KW-0158">Chromosome</keyword>
<feature type="region of interest" description="Disordered" evidence="7">
    <location>
        <begin position="1064"/>
        <end position="1083"/>
    </location>
</feature>
<evidence type="ECO:0000256" key="2">
    <source>
        <dbReference type="ARBA" id="ARBA00004574"/>
    </source>
</evidence>
<feature type="compositionally biased region" description="Basic and acidic residues" evidence="7">
    <location>
        <begin position="1064"/>
        <end position="1078"/>
    </location>
</feature>
<organism evidence="9 10">
    <name type="scientific">Chauna torquata</name>
    <name type="common">Southern screamer</name>
    <dbReference type="NCBI Taxonomy" id="30388"/>
    <lineage>
        <taxon>Eukaryota</taxon>
        <taxon>Metazoa</taxon>
        <taxon>Chordata</taxon>
        <taxon>Craniata</taxon>
        <taxon>Vertebrata</taxon>
        <taxon>Euteleostomi</taxon>
        <taxon>Archelosauria</taxon>
        <taxon>Archosauria</taxon>
        <taxon>Dinosauria</taxon>
        <taxon>Saurischia</taxon>
        <taxon>Theropoda</taxon>
        <taxon>Coelurosauria</taxon>
        <taxon>Aves</taxon>
        <taxon>Neognathae</taxon>
        <taxon>Galloanserae</taxon>
        <taxon>Anseriformes</taxon>
        <taxon>Anhimidae</taxon>
        <taxon>Chauna</taxon>
    </lineage>
</organism>
<feature type="compositionally biased region" description="Polar residues" evidence="7">
    <location>
        <begin position="1262"/>
        <end position="1273"/>
    </location>
</feature>
<evidence type="ECO:0000256" key="4">
    <source>
        <dbReference type="ARBA" id="ARBA00022895"/>
    </source>
</evidence>
<feature type="compositionally biased region" description="Polar residues" evidence="7">
    <location>
        <begin position="1196"/>
        <end position="1214"/>
    </location>
</feature>
<gene>
    <name evidence="9" type="primary">Rif1</name>
    <name evidence="9" type="ORF">CHATOR_R06716</name>
</gene>
<evidence type="ECO:0000256" key="1">
    <source>
        <dbReference type="ARBA" id="ARBA00004123"/>
    </source>
</evidence>
<dbReference type="Proteomes" id="UP000537522">
    <property type="component" value="Unassembled WGS sequence"/>
</dbReference>
<feature type="region of interest" description="Disordered" evidence="7">
    <location>
        <begin position="1334"/>
        <end position="1581"/>
    </location>
</feature>
<comment type="caution">
    <text evidence="9">The sequence shown here is derived from an EMBL/GenBank/DDBJ whole genome shotgun (WGS) entry which is preliminary data.</text>
</comment>
<keyword evidence="10" id="KW-1185">Reference proteome</keyword>
<dbReference type="PANTHER" id="PTHR22928">
    <property type="entry name" value="TELOMERE-ASSOCIATED PROTEIN RIF1"/>
    <property type="match status" value="1"/>
</dbReference>
<feature type="compositionally biased region" description="Basic and acidic residues" evidence="7">
    <location>
        <begin position="1463"/>
        <end position="1483"/>
    </location>
</feature>
<dbReference type="GO" id="GO:0000723">
    <property type="term" value="P:telomere maintenance"/>
    <property type="evidence" value="ECO:0007669"/>
    <property type="project" value="TreeGrafter"/>
</dbReference>
<dbReference type="SUPFAM" id="SSF48371">
    <property type="entry name" value="ARM repeat"/>
    <property type="match status" value="1"/>
</dbReference>
<feature type="compositionally biased region" description="Low complexity" evidence="7">
    <location>
        <begin position="1158"/>
        <end position="1169"/>
    </location>
</feature>
<feature type="domain" description="Telomere-associated protein Rif1 N-terminal" evidence="8">
    <location>
        <begin position="3"/>
        <end position="303"/>
    </location>
</feature>
<feature type="compositionally biased region" description="Basic and acidic residues" evidence="7">
    <location>
        <begin position="1567"/>
        <end position="1581"/>
    </location>
</feature>
<evidence type="ECO:0000256" key="6">
    <source>
        <dbReference type="ARBA" id="ARBA00023306"/>
    </source>
</evidence>
<keyword evidence="4" id="KW-0779">Telomere</keyword>